<evidence type="ECO:0000256" key="9">
    <source>
        <dbReference type="PIRSR" id="PIRSR600715-1"/>
    </source>
</evidence>
<feature type="transmembrane region" description="Helical" evidence="7">
    <location>
        <begin position="169"/>
        <end position="190"/>
    </location>
</feature>
<keyword evidence="7 9" id="KW-0479">Metal-binding</keyword>
<feature type="transmembrane region" description="Helical" evidence="7">
    <location>
        <begin position="258"/>
        <end position="286"/>
    </location>
</feature>
<reference evidence="10 11" key="1">
    <citation type="journal article" date="2016" name="Nat. Commun.">
        <title>Thousands of microbial genomes shed light on interconnected biogeochemical processes in an aquifer system.</title>
        <authorList>
            <person name="Anantharaman K."/>
            <person name="Brown C.T."/>
            <person name="Hug L.A."/>
            <person name="Sharon I."/>
            <person name="Castelle C.J."/>
            <person name="Probst A.J."/>
            <person name="Thomas B.C."/>
            <person name="Singh A."/>
            <person name="Wilkins M.J."/>
            <person name="Karaoz U."/>
            <person name="Brodie E.L."/>
            <person name="Williams K.H."/>
            <person name="Hubbard S.S."/>
            <person name="Banfield J.F."/>
        </authorList>
    </citation>
    <scope>NUCLEOTIDE SEQUENCE [LARGE SCALE GENOMIC DNA]</scope>
</reference>
<dbReference type="Proteomes" id="UP000176846">
    <property type="component" value="Unassembled WGS sequence"/>
</dbReference>
<dbReference type="InterPro" id="IPR018480">
    <property type="entry name" value="PNAcMuramoyl-5peptid_Trfase_CS"/>
</dbReference>
<comment type="subcellular location">
    <subcellularLocation>
        <location evidence="7">Cell membrane</location>
        <topology evidence="7">Multi-pass membrane protein</topology>
    </subcellularLocation>
    <subcellularLocation>
        <location evidence="1">Membrane</location>
        <topology evidence="1">Multi-pass membrane protein</topology>
    </subcellularLocation>
</comment>
<comment type="cofactor">
    <cofactor evidence="7 9">
        <name>Mg(2+)</name>
        <dbReference type="ChEBI" id="CHEBI:18420"/>
    </cofactor>
</comment>
<keyword evidence="7" id="KW-0132">Cell division</keyword>
<comment type="function">
    <text evidence="7">Catalyzes the initial step of the lipid cycle reactions in the biosynthesis of the cell wall peptidoglycan: transfers peptidoglycan precursor phospho-MurNAc-pentapeptide from UDP-MurNAc-pentapeptide onto the lipid carrier undecaprenyl phosphate, yielding undecaprenyl-pyrophosphoryl-MurNAc-pentapeptide, known as lipid I.</text>
</comment>
<keyword evidence="7" id="KW-0961">Cell wall biogenesis/degradation</keyword>
<dbReference type="GO" id="GO:0071555">
    <property type="term" value="P:cell wall organization"/>
    <property type="evidence" value="ECO:0007669"/>
    <property type="project" value="UniProtKB-KW"/>
</dbReference>
<dbReference type="UniPathway" id="UPA00219"/>
<dbReference type="GO" id="GO:0005886">
    <property type="term" value="C:plasma membrane"/>
    <property type="evidence" value="ECO:0007669"/>
    <property type="project" value="UniProtKB-SubCell"/>
</dbReference>
<dbReference type="AlphaFoldDB" id="A0A1F7UPQ7"/>
<comment type="similarity">
    <text evidence="2 7">Belongs to the glycosyltransferase 4 family. MraY subfamily.</text>
</comment>
<dbReference type="PANTHER" id="PTHR22926">
    <property type="entry name" value="PHOSPHO-N-ACETYLMURAMOYL-PENTAPEPTIDE-TRANSFERASE"/>
    <property type="match status" value="1"/>
</dbReference>
<dbReference type="GO" id="GO:0046872">
    <property type="term" value="F:metal ion binding"/>
    <property type="evidence" value="ECO:0007669"/>
    <property type="project" value="UniProtKB-KW"/>
</dbReference>
<evidence type="ECO:0000256" key="7">
    <source>
        <dbReference type="HAMAP-Rule" id="MF_00038"/>
    </source>
</evidence>
<organism evidence="10 11">
    <name type="scientific">Candidatus Uhrbacteria bacterium RIFCSPLOWO2_01_FULL_47_25</name>
    <dbReference type="NCBI Taxonomy" id="1802402"/>
    <lineage>
        <taxon>Bacteria</taxon>
        <taxon>Candidatus Uhriibacteriota</taxon>
    </lineage>
</organism>
<dbReference type="InterPro" id="IPR000715">
    <property type="entry name" value="Glycosyl_transferase_4"/>
</dbReference>
<dbReference type="GO" id="GO:0008360">
    <property type="term" value="P:regulation of cell shape"/>
    <property type="evidence" value="ECO:0007669"/>
    <property type="project" value="UniProtKB-KW"/>
</dbReference>
<feature type="transmembrane region" description="Helical" evidence="7">
    <location>
        <begin position="227"/>
        <end position="246"/>
    </location>
</feature>
<dbReference type="GO" id="GO:0008963">
    <property type="term" value="F:phospho-N-acetylmuramoyl-pentapeptide-transferase activity"/>
    <property type="evidence" value="ECO:0007669"/>
    <property type="project" value="UniProtKB-UniRule"/>
</dbReference>
<proteinExistence type="inferred from homology"/>
<dbReference type="EMBL" id="MGEK01000039">
    <property type="protein sequence ID" value="OGL80225.1"/>
    <property type="molecule type" value="Genomic_DNA"/>
</dbReference>
<name>A0A1F7UPQ7_9BACT</name>
<feature type="binding site" evidence="9">
    <location>
        <position position="194"/>
    </location>
    <ligand>
        <name>Mg(2+)</name>
        <dbReference type="ChEBI" id="CHEBI:18420"/>
    </ligand>
</feature>
<comment type="pathway">
    <text evidence="7">Cell wall biogenesis; peptidoglycan biosynthesis.</text>
</comment>
<comment type="catalytic activity">
    <reaction evidence="7">
        <text>UDP-N-acetyl-alpha-D-muramoyl-L-alanyl-gamma-D-glutamyl-meso-2,6-diaminopimeloyl-D-alanyl-D-alanine + di-trans,octa-cis-undecaprenyl phosphate = di-trans,octa-cis-undecaprenyl diphospho-N-acetyl-alpha-D-muramoyl-L-alanyl-D-glutamyl-meso-2,6-diaminopimeloyl-D-alanyl-D-alanine + UMP</text>
        <dbReference type="Rhea" id="RHEA:28386"/>
        <dbReference type="ChEBI" id="CHEBI:57865"/>
        <dbReference type="ChEBI" id="CHEBI:60392"/>
        <dbReference type="ChEBI" id="CHEBI:61386"/>
        <dbReference type="ChEBI" id="CHEBI:61387"/>
        <dbReference type="EC" id="2.7.8.13"/>
    </reaction>
</comment>
<keyword evidence="6 7" id="KW-0472">Membrane</keyword>
<dbReference type="EC" id="2.7.8.13" evidence="7 8"/>
<keyword evidence="7" id="KW-0133">Cell shape</keyword>
<comment type="caution">
    <text evidence="10">The sequence shown here is derived from an EMBL/GenBank/DDBJ whole genome shotgun (WGS) entry which is preliminary data.</text>
</comment>
<dbReference type="GO" id="GO:0009252">
    <property type="term" value="P:peptidoglycan biosynthetic process"/>
    <property type="evidence" value="ECO:0007669"/>
    <property type="project" value="UniProtKB-UniRule"/>
</dbReference>
<dbReference type="Pfam" id="PF00953">
    <property type="entry name" value="Glycos_transf_4"/>
    <property type="match status" value="1"/>
</dbReference>
<dbReference type="NCBIfam" id="TIGR00445">
    <property type="entry name" value="mraY"/>
    <property type="match status" value="1"/>
</dbReference>
<dbReference type="HAMAP" id="MF_00038">
    <property type="entry name" value="MraY"/>
    <property type="match status" value="1"/>
</dbReference>
<evidence type="ECO:0000256" key="5">
    <source>
        <dbReference type="ARBA" id="ARBA00022989"/>
    </source>
</evidence>
<feature type="transmembrane region" description="Helical" evidence="7">
    <location>
        <begin position="12"/>
        <end position="35"/>
    </location>
</feature>
<feature type="transmembrane region" description="Helical" evidence="7">
    <location>
        <begin position="325"/>
        <end position="346"/>
    </location>
</feature>
<feature type="transmembrane region" description="Helical" evidence="7">
    <location>
        <begin position="68"/>
        <end position="87"/>
    </location>
</feature>
<evidence type="ECO:0000313" key="11">
    <source>
        <dbReference type="Proteomes" id="UP000176846"/>
    </source>
</evidence>
<feature type="transmembrane region" description="Helical" evidence="7">
    <location>
        <begin position="202"/>
        <end position="221"/>
    </location>
</feature>
<dbReference type="InterPro" id="IPR003524">
    <property type="entry name" value="PNAcMuramoyl-5peptid_Trfase"/>
</dbReference>
<evidence type="ECO:0000256" key="4">
    <source>
        <dbReference type="ARBA" id="ARBA00022692"/>
    </source>
</evidence>
<dbReference type="CDD" id="cd06852">
    <property type="entry name" value="GT_MraY"/>
    <property type="match status" value="1"/>
</dbReference>
<accession>A0A1F7UPQ7</accession>
<evidence type="ECO:0000256" key="2">
    <source>
        <dbReference type="ARBA" id="ARBA00005583"/>
    </source>
</evidence>
<dbReference type="Pfam" id="PF10555">
    <property type="entry name" value="MraY_sig1"/>
    <property type="match status" value="1"/>
</dbReference>
<evidence type="ECO:0000256" key="3">
    <source>
        <dbReference type="ARBA" id="ARBA00022679"/>
    </source>
</evidence>
<keyword evidence="7" id="KW-1003">Cell membrane</keyword>
<feature type="transmembrane region" description="Helical" evidence="7">
    <location>
        <begin position="107"/>
        <end position="129"/>
    </location>
</feature>
<dbReference type="PANTHER" id="PTHR22926:SF5">
    <property type="entry name" value="PHOSPHO-N-ACETYLMURAMOYL-PENTAPEPTIDE-TRANSFERASE HOMOLOG"/>
    <property type="match status" value="1"/>
</dbReference>
<evidence type="ECO:0000256" key="6">
    <source>
        <dbReference type="ARBA" id="ARBA00023136"/>
    </source>
</evidence>
<evidence type="ECO:0000256" key="8">
    <source>
        <dbReference type="NCBIfam" id="TIGR00445"/>
    </source>
</evidence>
<keyword evidence="4 7" id="KW-0812">Transmembrane</keyword>
<feature type="binding site" evidence="9">
    <location>
        <position position="254"/>
    </location>
    <ligand>
        <name>Mg(2+)</name>
        <dbReference type="ChEBI" id="CHEBI:18420"/>
    </ligand>
</feature>
<gene>
    <name evidence="7" type="primary">mraY</name>
    <name evidence="10" type="ORF">A2936_02560</name>
</gene>
<dbReference type="GO" id="GO:0051301">
    <property type="term" value="P:cell division"/>
    <property type="evidence" value="ECO:0007669"/>
    <property type="project" value="UniProtKB-KW"/>
</dbReference>
<keyword evidence="3 7" id="KW-0808">Transferase</keyword>
<keyword evidence="7" id="KW-0131">Cell cycle</keyword>
<evidence type="ECO:0000313" key="10">
    <source>
        <dbReference type="EMBL" id="OGL80225.1"/>
    </source>
</evidence>
<dbReference type="GO" id="GO:0051992">
    <property type="term" value="F:UDP-N-acetylmuramoyl-L-alanyl-D-glutamyl-meso-2,6-diaminopimelyl-D-alanyl-D-alanine:undecaprenyl-phosphate transferase activity"/>
    <property type="evidence" value="ECO:0007669"/>
    <property type="project" value="RHEA"/>
</dbReference>
<dbReference type="PROSITE" id="PS01348">
    <property type="entry name" value="MRAY_2"/>
    <property type="match status" value="1"/>
</dbReference>
<protein>
    <recommendedName>
        <fullName evidence="7 8">Phospho-N-acetylmuramoyl-pentapeptide-transferase</fullName>
        <ecNumber evidence="7 8">2.7.8.13</ecNumber>
    </recommendedName>
    <alternativeName>
        <fullName evidence="7">UDP-MurNAc-pentapeptide phosphotransferase</fullName>
    </alternativeName>
</protein>
<keyword evidence="5 7" id="KW-1133">Transmembrane helix</keyword>
<keyword evidence="7" id="KW-0573">Peptidoglycan synthesis</keyword>
<sequence>MESVAIFAILRMLFLAILAFALAMAWTPVLTFFLYKYNLGKNIRDTGETPVYSTLHAAKSGTPTMGGVLIWLTTLSVTLFFWFLGYLAPNIFGTLNFLSRSETWLPLFALVAAALVGLVDDLMNVWGVGAKTGGLRVRHRMILYAVIAAVGAWWFYFKLDWDTIHVPLFGDIIIGWWYIPLFLLVIISTAHSLNLIDGLDGLAGGVSLIIMGAYSVIAFVLHRFDLAALTAVIIGSLLAFLWFNIYPARFFMGDTGAMALGVTLGILAMLTNTALLLPIFGFLLVVESLSVILQVSAKRILGRKIFLSAPLHHHLEASGWPEPKVVMRFWVISGVMVMLGLAIFLIDRLIT</sequence>
<keyword evidence="7 9" id="KW-0460">Magnesium</keyword>
<feature type="transmembrane region" description="Helical" evidence="7">
    <location>
        <begin position="141"/>
        <end position="157"/>
    </location>
</feature>
<evidence type="ECO:0000256" key="1">
    <source>
        <dbReference type="ARBA" id="ARBA00004141"/>
    </source>
</evidence>